<evidence type="ECO:0000256" key="2">
    <source>
        <dbReference type="ARBA" id="ARBA00009772"/>
    </source>
</evidence>
<keyword evidence="11" id="KW-0966">Cell projection</keyword>
<sequence length="264" mass="27872">MSPVLSVTSAQLGAWVVAFVWPFVRMLALISSSPVFGEKKVARQIKVALAALLAIAIAPTLGPMPDVPLFSAGGVWILIQQVLIGTAMGFSMRLVFAAVQAAGDYAGLQMGLSFASLFDPNNGGNTMVLSSLLNMLAMLIFLAVDGHLMMISTLVESFHVLPVSDAPLAAEGWHFLALAGANVFSAALMLALPLIGALLTLNLAMGILNRASPQLSIFAVGFPLTLLGGILMLQQLMPHLAPFMEQQFALGLADMLQVARAFRQ</sequence>
<evidence type="ECO:0000313" key="12">
    <source>
        <dbReference type="Proteomes" id="UP000030302"/>
    </source>
</evidence>
<comment type="subcellular location">
    <subcellularLocation>
        <location evidence="10">Cell membrane</location>
        <topology evidence="10">Multi-pass membrane protein</topology>
    </subcellularLocation>
    <subcellularLocation>
        <location evidence="10">Bacterial flagellum basal body</location>
    </subcellularLocation>
</comment>
<keyword evidence="11" id="KW-0969">Cilium</keyword>
<dbReference type="OrthoDB" id="9797790at2"/>
<dbReference type="RefSeq" id="WP_038486420.1">
    <property type="nucleotide sequence ID" value="NZ_CP009962.1"/>
</dbReference>
<dbReference type="PANTHER" id="PTHR30065">
    <property type="entry name" value="FLAGELLAR BIOSYNTHETIC PROTEIN FLIR"/>
    <property type="match status" value="1"/>
</dbReference>
<dbReference type="InterPro" id="IPR006303">
    <property type="entry name" value="FliR"/>
</dbReference>
<evidence type="ECO:0000256" key="9">
    <source>
        <dbReference type="NCBIfam" id="TIGR01400"/>
    </source>
</evidence>
<evidence type="ECO:0000256" key="1">
    <source>
        <dbReference type="ARBA" id="ARBA00002578"/>
    </source>
</evidence>
<keyword evidence="5 10" id="KW-0812">Transmembrane</keyword>
<feature type="transmembrane region" description="Helical" evidence="10">
    <location>
        <begin position="70"/>
        <end position="90"/>
    </location>
</feature>
<keyword evidence="7 10" id="KW-0472">Membrane</keyword>
<evidence type="ECO:0000256" key="5">
    <source>
        <dbReference type="ARBA" id="ARBA00022692"/>
    </source>
</evidence>
<dbReference type="PANTHER" id="PTHR30065:SF8">
    <property type="entry name" value="FLAGELLAR BIOSYNTHETIC PROTEIN FLIR"/>
    <property type="match status" value="1"/>
</dbReference>
<dbReference type="NCBIfam" id="TIGR01400">
    <property type="entry name" value="fliR"/>
    <property type="match status" value="1"/>
</dbReference>
<dbReference type="GO" id="GO:0005886">
    <property type="term" value="C:plasma membrane"/>
    <property type="evidence" value="ECO:0007669"/>
    <property type="project" value="UniProtKB-SubCell"/>
</dbReference>
<dbReference type="KEGG" id="care:LT85_1126"/>
<comment type="function">
    <text evidence="1 10">Role in flagellar biosynthesis.</text>
</comment>
<evidence type="ECO:0000313" key="11">
    <source>
        <dbReference type="EMBL" id="AIY40284.1"/>
    </source>
</evidence>
<proteinExistence type="inferred from homology"/>
<evidence type="ECO:0000256" key="8">
    <source>
        <dbReference type="ARBA" id="ARBA00023143"/>
    </source>
</evidence>
<dbReference type="Pfam" id="PF01311">
    <property type="entry name" value="Bac_export_1"/>
    <property type="match status" value="1"/>
</dbReference>
<keyword evidence="11" id="KW-0282">Flagellum</keyword>
<dbReference type="STRING" id="279058.LT85_1126"/>
<feature type="transmembrane region" description="Helical" evidence="10">
    <location>
        <begin position="215"/>
        <end position="237"/>
    </location>
</feature>
<dbReference type="InterPro" id="IPR002010">
    <property type="entry name" value="T3SS_IM_R"/>
</dbReference>
<dbReference type="Proteomes" id="UP000030302">
    <property type="component" value="Chromosome"/>
</dbReference>
<dbReference type="EMBL" id="CP009962">
    <property type="protein sequence ID" value="AIY40284.1"/>
    <property type="molecule type" value="Genomic_DNA"/>
</dbReference>
<feature type="transmembrane region" description="Helical" evidence="10">
    <location>
        <begin position="47"/>
        <end position="64"/>
    </location>
</feature>
<keyword evidence="12" id="KW-1185">Reference proteome</keyword>
<protein>
    <recommendedName>
        <fullName evidence="3 9">Flagellar biosynthetic protein FliR</fullName>
    </recommendedName>
</protein>
<keyword evidence="6 10" id="KW-1133">Transmembrane helix</keyword>
<evidence type="ECO:0000256" key="6">
    <source>
        <dbReference type="ARBA" id="ARBA00022989"/>
    </source>
</evidence>
<keyword evidence="8 10" id="KW-0975">Bacterial flagellum</keyword>
<dbReference type="PRINTS" id="PR00953">
    <property type="entry name" value="TYPE3IMRPROT"/>
</dbReference>
<keyword evidence="4 10" id="KW-1003">Cell membrane</keyword>
<feature type="transmembrane region" description="Helical" evidence="10">
    <location>
        <begin position="175"/>
        <end position="203"/>
    </location>
</feature>
<dbReference type="GO" id="GO:0044780">
    <property type="term" value="P:bacterial-type flagellum assembly"/>
    <property type="evidence" value="ECO:0007669"/>
    <property type="project" value="UniProtKB-UniRule"/>
</dbReference>
<feature type="transmembrane region" description="Helical" evidence="10">
    <location>
        <begin position="12"/>
        <end position="35"/>
    </location>
</feature>
<feature type="transmembrane region" description="Helical" evidence="10">
    <location>
        <begin position="132"/>
        <end position="155"/>
    </location>
</feature>
<evidence type="ECO:0000256" key="7">
    <source>
        <dbReference type="ARBA" id="ARBA00023136"/>
    </source>
</evidence>
<evidence type="ECO:0000256" key="10">
    <source>
        <dbReference type="RuleBase" id="RU362071"/>
    </source>
</evidence>
<dbReference type="HOGENOM" id="CLU_063626_4_0_4"/>
<dbReference type="AlphaFoldDB" id="A0A0A1F9G6"/>
<evidence type="ECO:0000256" key="3">
    <source>
        <dbReference type="ARBA" id="ARBA00021717"/>
    </source>
</evidence>
<evidence type="ECO:0000256" key="4">
    <source>
        <dbReference type="ARBA" id="ARBA00022475"/>
    </source>
</evidence>
<organism evidence="11 12">
    <name type="scientific">Collimonas arenae</name>
    <dbReference type="NCBI Taxonomy" id="279058"/>
    <lineage>
        <taxon>Bacteria</taxon>
        <taxon>Pseudomonadati</taxon>
        <taxon>Pseudomonadota</taxon>
        <taxon>Betaproteobacteria</taxon>
        <taxon>Burkholderiales</taxon>
        <taxon>Oxalobacteraceae</taxon>
        <taxon>Collimonas</taxon>
    </lineage>
</organism>
<accession>A0A0A1F9G6</accession>
<comment type="similarity">
    <text evidence="2 10">Belongs to the FliR/MopE/SpaR family.</text>
</comment>
<gene>
    <name evidence="11" type="primary">fliR</name>
    <name evidence="11" type="ORF">LT85_1126</name>
</gene>
<reference evidence="12" key="1">
    <citation type="journal article" date="2014" name="Soil Biol. Biochem.">
        <title>Structure and function of bacterial communities in ageing soils: Insights from the Mendocino ecological staircase.</title>
        <authorList>
            <person name="Uroz S."/>
            <person name="Tech J.J."/>
            <person name="Sawaya N.A."/>
            <person name="Frey-Klett P."/>
            <person name="Leveau J.H.J."/>
        </authorList>
    </citation>
    <scope>NUCLEOTIDE SEQUENCE [LARGE SCALE GENOMIC DNA]</scope>
    <source>
        <strain evidence="12">Cal35</strain>
    </source>
</reference>
<dbReference type="GO" id="GO:0006605">
    <property type="term" value="P:protein targeting"/>
    <property type="evidence" value="ECO:0007669"/>
    <property type="project" value="UniProtKB-UniRule"/>
</dbReference>
<name>A0A0A1F9G6_9BURK</name>
<dbReference type="GO" id="GO:0009425">
    <property type="term" value="C:bacterial-type flagellum basal body"/>
    <property type="evidence" value="ECO:0007669"/>
    <property type="project" value="UniProtKB-SubCell"/>
</dbReference>